<dbReference type="AlphaFoldDB" id="A0A6G1L756"/>
<dbReference type="Proteomes" id="UP000799436">
    <property type="component" value="Unassembled WGS sequence"/>
</dbReference>
<protein>
    <recommendedName>
        <fullName evidence="3">F-box domain-containing protein</fullName>
    </recommendedName>
</protein>
<name>A0A6G1L756_9PEZI</name>
<organism evidence="1 2">
    <name type="scientific">Teratosphaeria nubilosa</name>
    <dbReference type="NCBI Taxonomy" id="161662"/>
    <lineage>
        <taxon>Eukaryota</taxon>
        <taxon>Fungi</taxon>
        <taxon>Dikarya</taxon>
        <taxon>Ascomycota</taxon>
        <taxon>Pezizomycotina</taxon>
        <taxon>Dothideomycetes</taxon>
        <taxon>Dothideomycetidae</taxon>
        <taxon>Mycosphaerellales</taxon>
        <taxon>Teratosphaeriaceae</taxon>
        <taxon>Teratosphaeria</taxon>
    </lineage>
</organism>
<evidence type="ECO:0000313" key="1">
    <source>
        <dbReference type="EMBL" id="KAF2768074.1"/>
    </source>
</evidence>
<accession>A0A6G1L756</accession>
<evidence type="ECO:0000313" key="2">
    <source>
        <dbReference type="Proteomes" id="UP000799436"/>
    </source>
</evidence>
<keyword evidence="2" id="KW-1185">Reference proteome</keyword>
<dbReference type="EMBL" id="ML995848">
    <property type="protein sequence ID" value="KAF2768074.1"/>
    <property type="molecule type" value="Genomic_DNA"/>
</dbReference>
<gene>
    <name evidence="1" type="ORF">EJ03DRAFT_136126</name>
</gene>
<proteinExistence type="predicted"/>
<sequence length="315" mass="35347">MATSAVKRPSEEAAKSPLGRLPPELRADVYKHIIKTRVLVLRHCVAGSSGRNPPAVFLASKSFYTEAKDYLLENQSLVLCLEGASPNKTLSLERRERSEDVAARLGGLRDLLLETRHLRLIFRLDGPIVESSKSMSILLGWLKQLLELREEPLQRLKVDFRGHRWWYSRFDVGHREEDSLGIGNRDVGEGPLPCDTLLIAVAQIRCVVLSSRFSIVGKGAISDAAYDCFVKNCQGTRKFESPSAACATAHAEQDALRKVINAYWRQASFMARLTNGETENLLRVYRFGDRDDKRAYASSVMVKVKQCVRGLISKQ</sequence>
<reference evidence="1" key="1">
    <citation type="journal article" date="2020" name="Stud. Mycol.">
        <title>101 Dothideomycetes genomes: a test case for predicting lifestyles and emergence of pathogens.</title>
        <authorList>
            <person name="Haridas S."/>
            <person name="Albert R."/>
            <person name="Binder M."/>
            <person name="Bloem J."/>
            <person name="Labutti K."/>
            <person name="Salamov A."/>
            <person name="Andreopoulos B."/>
            <person name="Baker S."/>
            <person name="Barry K."/>
            <person name="Bills G."/>
            <person name="Bluhm B."/>
            <person name="Cannon C."/>
            <person name="Castanera R."/>
            <person name="Culley D."/>
            <person name="Daum C."/>
            <person name="Ezra D."/>
            <person name="Gonzalez J."/>
            <person name="Henrissat B."/>
            <person name="Kuo A."/>
            <person name="Liang C."/>
            <person name="Lipzen A."/>
            <person name="Lutzoni F."/>
            <person name="Magnuson J."/>
            <person name="Mondo S."/>
            <person name="Nolan M."/>
            <person name="Ohm R."/>
            <person name="Pangilinan J."/>
            <person name="Park H.-J."/>
            <person name="Ramirez L."/>
            <person name="Alfaro M."/>
            <person name="Sun H."/>
            <person name="Tritt A."/>
            <person name="Yoshinaga Y."/>
            <person name="Zwiers L.-H."/>
            <person name="Turgeon B."/>
            <person name="Goodwin S."/>
            <person name="Spatafora J."/>
            <person name="Crous P."/>
            <person name="Grigoriev I."/>
        </authorList>
    </citation>
    <scope>NUCLEOTIDE SEQUENCE</scope>
    <source>
        <strain evidence="1">CBS 116005</strain>
    </source>
</reference>
<evidence type="ECO:0008006" key="3">
    <source>
        <dbReference type="Google" id="ProtNLM"/>
    </source>
</evidence>
<dbReference type="OrthoDB" id="10327247at2759"/>